<dbReference type="Pfam" id="PF13400">
    <property type="entry name" value="Tad"/>
    <property type="match status" value="1"/>
</dbReference>
<dbReference type="RefSeq" id="WP_354090271.1">
    <property type="nucleotide sequence ID" value="NZ_JBEPTF010000006.1"/>
</dbReference>
<name>A0ABV2RFF4_9CAUL</name>
<accession>A0ABV2RFF4</accession>
<comment type="caution">
    <text evidence="3">The sequence shown here is derived from an EMBL/GenBank/DDBJ whole genome shotgun (WGS) entry which is preliminary data.</text>
</comment>
<protein>
    <submittedName>
        <fullName evidence="3">Flp pilus assembly protein TadG</fullName>
    </submittedName>
</protein>
<dbReference type="InterPro" id="IPR028087">
    <property type="entry name" value="Tad_N"/>
</dbReference>
<reference evidence="3 4" key="1">
    <citation type="submission" date="2024-06" db="EMBL/GenBank/DDBJ databases">
        <title>Sorghum-associated microbial communities from plants grown in Nebraska, USA.</title>
        <authorList>
            <person name="Schachtman D."/>
        </authorList>
    </citation>
    <scope>NUCLEOTIDE SEQUENCE [LARGE SCALE GENOMIC DNA]</scope>
    <source>
        <strain evidence="3 4">2814</strain>
    </source>
</reference>
<keyword evidence="1" id="KW-1133">Transmembrane helix</keyword>
<feature type="transmembrane region" description="Helical" evidence="1">
    <location>
        <begin position="34"/>
        <end position="52"/>
    </location>
</feature>
<evidence type="ECO:0000256" key="1">
    <source>
        <dbReference type="SAM" id="Phobius"/>
    </source>
</evidence>
<dbReference type="InterPro" id="IPR036465">
    <property type="entry name" value="vWFA_dom_sf"/>
</dbReference>
<evidence type="ECO:0000259" key="2">
    <source>
        <dbReference type="Pfam" id="PF13400"/>
    </source>
</evidence>
<organism evidence="3 4">
    <name type="scientific">Brevundimonas faecalis</name>
    <dbReference type="NCBI Taxonomy" id="947378"/>
    <lineage>
        <taxon>Bacteria</taxon>
        <taxon>Pseudomonadati</taxon>
        <taxon>Pseudomonadota</taxon>
        <taxon>Alphaproteobacteria</taxon>
        <taxon>Caulobacterales</taxon>
        <taxon>Caulobacteraceae</taxon>
        <taxon>Brevundimonas</taxon>
    </lineage>
</organism>
<dbReference type="EMBL" id="JBEPTF010000006">
    <property type="protein sequence ID" value="MET4685304.1"/>
    <property type="molecule type" value="Genomic_DNA"/>
</dbReference>
<gene>
    <name evidence="3" type="ORF">ABIE19_003255</name>
</gene>
<sequence length="671" mass="69988">MKAKTTGRTGRLACAAQAFLTRFATAVQGNVAMMFGLALPVLLMIVLGAIDLHQASKVKAQLQDALDAAALAAARSSTADAGTITSIGMAALKANMPGYFQVDKDGKLIRDQASFVLTNKVVVAEARVEVKVLVANIFLPPYGKLLDDYLPVGTRSEVLRASRNVEVAMALDITGSMDNCKKNCPPSSKLEDLQAAAKELIDLVVQDQQSPFYSKVALVPYAAGVNLDSSAAAVRGALDTTTTSISAASWLTGSIRTVSSISSSSNATVTTSSNHGFVTGDRVVLWRVNNSNNNHSMRVLNGVPFYVERVSNTQFRVKTVDASGAMSSNLNTSSYSSYSGTAYVAKCVRNDCGLVLTASGHGLTAGGYVRLESMGGLSQLNSGGYRIASVSGSQLILDTSRSLGLAGSSTPQGGTTYSSGGKVATGADGGRWRVFPSATTGGMVAVLDSSTCVSERAGSQAYTDAAPSTGGYVGRSYLESSNPCPTIGVTPLSIDRTVLHGQIDKLVAGGSTAGQIGIAWAWYMVSPHFASLWNAENRPSAYNPAETLKVAILMTDGEFNTPFKSGVIALNAGDGSGSLEAHINENSANGDPFSQSLALCRAMKAQGVIIYTVGFDLSSSTGGPGDDTAVEVLQACATNKDTHFFKATNGTDLKEAFRSIGRDITRLRIAR</sequence>
<dbReference type="Gene3D" id="3.40.50.410">
    <property type="entry name" value="von Willebrand factor, type A domain"/>
    <property type="match status" value="2"/>
</dbReference>
<keyword evidence="4" id="KW-1185">Reference proteome</keyword>
<keyword evidence="1" id="KW-0812">Transmembrane</keyword>
<evidence type="ECO:0000313" key="3">
    <source>
        <dbReference type="EMBL" id="MET4685304.1"/>
    </source>
</evidence>
<evidence type="ECO:0000313" key="4">
    <source>
        <dbReference type="Proteomes" id="UP001549313"/>
    </source>
</evidence>
<proteinExistence type="predicted"/>
<feature type="domain" description="Putative Flp pilus-assembly TadG-like N-terminal" evidence="2">
    <location>
        <begin position="29"/>
        <end position="75"/>
    </location>
</feature>
<dbReference type="SUPFAM" id="SSF53300">
    <property type="entry name" value="vWA-like"/>
    <property type="match status" value="1"/>
</dbReference>
<dbReference type="Proteomes" id="UP001549313">
    <property type="component" value="Unassembled WGS sequence"/>
</dbReference>
<keyword evidence="1" id="KW-0472">Membrane</keyword>